<reference evidence="2 3" key="1">
    <citation type="submission" date="2020-08" db="EMBL/GenBank/DDBJ databases">
        <title>Genemic of Streptomyces polyaspartic.</title>
        <authorList>
            <person name="Liu W."/>
        </authorList>
    </citation>
    <scope>NUCLEOTIDE SEQUENCE [LARGE SCALE GENOMIC DNA]</scope>
    <source>
        <strain evidence="2 3">TRM66268-LWL</strain>
    </source>
</reference>
<organism evidence="2 3">
    <name type="scientific">Streptomyces polyasparticus</name>
    <dbReference type="NCBI Taxonomy" id="2767826"/>
    <lineage>
        <taxon>Bacteria</taxon>
        <taxon>Bacillati</taxon>
        <taxon>Actinomycetota</taxon>
        <taxon>Actinomycetes</taxon>
        <taxon>Kitasatosporales</taxon>
        <taxon>Streptomycetaceae</taxon>
        <taxon>Streptomyces</taxon>
    </lineage>
</organism>
<proteinExistence type="predicted"/>
<evidence type="ECO:0000259" key="1">
    <source>
        <dbReference type="SMART" id="SM00960"/>
    </source>
</evidence>
<sequence length="132" mass="13632">MAAQAELSSELGRLRAAVPRLTGALVVDADGKVLAEDFTAGPVPRAGSRTADSLTSARRLAEAAALGGVREFLVRGEEGWLAACTAGDSAVLLLVTEPGAHIGRLRLEAGWSGSRIAELLDGAPERLEKTCP</sequence>
<dbReference type="RefSeq" id="WP_187817847.1">
    <property type="nucleotide sequence ID" value="NZ_JACTVJ010000019.1"/>
</dbReference>
<name>A0ABR7SSV7_9ACTN</name>
<accession>A0ABR7SSV7</accession>
<dbReference type="SMART" id="SM00960">
    <property type="entry name" value="Robl_LC7"/>
    <property type="match status" value="1"/>
</dbReference>
<evidence type="ECO:0000313" key="2">
    <source>
        <dbReference type="EMBL" id="MBC9717403.1"/>
    </source>
</evidence>
<dbReference type="SUPFAM" id="SSF103196">
    <property type="entry name" value="Roadblock/LC7 domain"/>
    <property type="match status" value="1"/>
</dbReference>
<gene>
    <name evidence="2" type="ORF">H9Y04_33225</name>
</gene>
<keyword evidence="3" id="KW-1185">Reference proteome</keyword>
<dbReference type="Proteomes" id="UP000642284">
    <property type="component" value="Unassembled WGS sequence"/>
</dbReference>
<evidence type="ECO:0000313" key="3">
    <source>
        <dbReference type="Proteomes" id="UP000642284"/>
    </source>
</evidence>
<protein>
    <submittedName>
        <fullName evidence="2">Roadblock/LC7 domain-containing protein</fullName>
    </submittedName>
</protein>
<feature type="domain" description="Roadblock/LAMTOR2" evidence="1">
    <location>
        <begin position="8"/>
        <end position="96"/>
    </location>
</feature>
<dbReference type="EMBL" id="JACTVJ010000019">
    <property type="protein sequence ID" value="MBC9717403.1"/>
    <property type="molecule type" value="Genomic_DNA"/>
</dbReference>
<dbReference type="Pfam" id="PF03259">
    <property type="entry name" value="Robl_LC7"/>
    <property type="match status" value="1"/>
</dbReference>
<comment type="caution">
    <text evidence="2">The sequence shown here is derived from an EMBL/GenBank/DDBJ whole genome shotgun (WGS) entry which is preliminary data.</text>
</comment>
<dbReference type="InterPro" id="IPR004942">
    <property type="entry name" value="Roadblock/LAMTOR2_dom"/>
</dbReference>
<dbReference type="Gene3D" id="3.30.450.30">
    <property type="entry name" value="Dynein light chain 2a, cytoplasmic"/>
    <property type="match status" value="1"/>
</dbReference>